<accession>A0A5B9W3U3</accession>
<dbReference type="NCBIfam" id="TIGR02246">
    <property type="entry name" value="SgcJ/EcaC family oxidoreductase"/>
    <property type="match status" value="1"/>
</dbReference>
<organism evidence="2 3">
    <name type="scientific">Aquisphaera giovannonii</name>
    <dbReference type="NCBI Taxonomy" id="406548"/>
    <lineage>
        <taxon>Bacteria</taxon>
        <taxon>Pseudomonadati</taxon>
        <taxon>Planctomycetota</taxon>
        <taxon>Planctomycetia</taxon>
        <taxon>Isosphaerales</taxon>
        <taxon>Isosphaeraceae</taxon>
        <taxon>Aquisphaera</taxon>
    </lineage>
</organism>
<evidence type="ECO:0000313" key="3">
    <source>
        <dbReference type="Proteomes" id="UP000324233"/>
    </source>
</evidence>
<dbReference type="OrthoDB" id="129755at2"/>
<sequence>MTFRETLDRHLRAIRDRDLPGLLETVAPDELTLITSDGRLVRSTGEFAEMHRGWFAEKTWTLDAEVVSVFESPELASVILRLDYRDDPAGRPPIREASYLSLVFALREGRWLMVQDQNTPIRSRPEAG</sequence>
<dbReference type="InterPro" id="IPR032710">
    <property type="entry name" value="NTF2-like_dom_sf"/>
</dbReference>
<evidence type="ECO:0000313" key="2">
    <source>
        <dbReference type="EMBL" id="QEH34781.1"/>
    </source>
</evidence>
<dbReference type="KEGG" id="agv:OJF2_33230"/>
<dbReference type="AlphaFoldDB" id="A0A5B9W3U3"/>
<dbReference type="Gene3D" id="3.10.450.50">
    <property type="match status" value="1"/>
</dbReference>
<dbReference type="InterPro" id="IPR011944">
    <property type="entry name" value="Steroid_delta5-4_isomerase"/>
</dbReference>
<protein>
    <recommendedName>
        <fullName evidence="1">DUF4440 domain-containing protein</fullName>
    </recommendedName>
</protein>
<evidence type="ECO:0000259" key="1">
    <source>
        <dbReference type="Pfam" id="PF14534"/>
    </source>
</evidence>
<feature type="domain" description="DUF4440" evidence="1">
    <location>
        <begin position="7"/>
        <end position="113"/>
    </location>
</feature>
<dbReference type="Pfam" id="PF14534">
    <property type="entry name" value="DUF4440"/>
    <property type="match status" value="1"/>
</dbReference>
<dbReference type="RefSeq" id="WP_148594654.1">
    <property type="nucleotide sequence ID" value="NZ_CP042997.1"/>
</dbReference>
<name>A0A5B9W3U3_9BACT</name>
<keyword evidence="3" id="KW-1185">Reference proteome</keyword>
<dbReference type="EMBL" id="CP042997">
    <property type="protein sequence ID" value="QEH34781.1"/>
    <property type="molecule type" value="Genomic_DNA"/>
</dbReference>
<proteinExistence type="predicted"/>
<reference evidence="2 3" key="1">
    <citation type="submission" date="2019-08" db="EMBL/GenBank/DDBJ databases">
        <title>Deep-cultivation of Planctomycetes and their phenomic and genomic characterization uncovers novel biology.</title>
        <authorList>
            <person name="Wiegand S."/>
            <person name="Jogler M."/>
            <person name="Boedeker C."/>
            <person name="Pinto D."/>
            <person name="Vollmers J."/>
            <person name="Rivas-Marin E."/>
            <person name="Kohn T."/>
            <person name="Peeters S.H."/>
            <person name="Heuer A."/>
            <person name="Rast P."/>
            <person name="Oberbeckmann S."/>
            <person name="Bunk B."/>
            <person name="Jeske O."/>
            <person name="Meyerdierks A."/>
            <person name="Storesund J.E."/>
            <person name="Kallscheuer N."/>
            <person name="Luecker S."/>
            <person name="Lage O.M."/>
            <person name="Pohl T."/>
            <person name="Merkel B.J."/>
            <person name="Hornburger P."/>
            <person name="Mueller R.-W."/>
            <person name="Bruemmer F."/>
            <person name="Labrenz M."/>
            <person name="Spormann A.M."/>
            <person name="Op den Camp H."/>
            <person name="Overmann J."/>
            <person name="Amann R."/>
            <person name="Jetten M.S.M."/>
            <person name="Mascher T."/>
            <person name="Medema M.H."/>
            <person name="Devos D.P."/>
            <person name="Kaster A.-K."/>
            <person name="Ovreas L."/>
            <person name="Rohde M."/>
            <person name="Galperin M.Y."/>
            <person name="Jogler C."/>
        </authorList>
    </citation>
    <scope>NUCLEOTIDE SEQUENCE [LARGE SCALE GENOMIC DNA]</scope>
    <source>
        <strain evidence="2 3">OJF2</strain>
    </source>
</reference>
<gene>
    <name evidence="2" type="ORF">OJF2_33230</name>
</gene>
<dbReference type="SUPFAM" id="SSF54427">
    <property type="entry name" value="NTF2-like"/>
    <property type="match status" value="1"/>
</dbReference>
<dbReference type="Proteomes" id="UP000324233">
    <property type="component" value="Chromosome"/>
</dbReference>
<dbReference type="InterPro" id="IPR027843">
    <property type="entry name" value="DUF4440"/>
</dbReference>